<dbReference type="AlphaFoldDB" id="A0A2P2Q8U7"/>
<accession>A0A2P2Q8U7</accession>
<proteinExistence type="predicted"/>
<evidence type="ECO:0000313" key="1">
    <source>
        <dbReference type="EMBL" id="MBX63390.1"/>
    </source>
</evidence>
<organism evidence="1">
    <name type="scientific">Rhizophora mucronata</name>
    <name type="common">Asiatic mangrove</name>
    <dbReference type="NCBI Taxonomy" id="61149"/>
    <lineage>
        <taxon>Eukaryota</taxon>
        <taxon>Viridiplantae</taxon>
        <taxon>Streptophyta</taxon>
        <taxon>Embryophyta</taxon>
        <taxon>Tracheophyta</taxon>
        <taxon>Spermatophyta</taxon>
        <taxon>Magnoliopsida</taxon>
        <taxon>eudicotyledons</taxon>
        <taxon>Gunneridae</taxon>
        <taxon>Pentapetalae</taxon>
        <taxon>rosids</taxon>
        <taxon>fabids</taxon>
        <taxon>Malpighiales</taxon>
        <taxon>Rhizophoraceae</taxon>
        <taxon>Rhizophora</taxon>
    </lineage>
</organism>
<name>A0A2P2Q8U7_RHIMU</name>
<dbReference type="EMBL" id="GGEC01082906">
    <property type="protein sequence ID" value="MBX63390.1"/>
    <property type="molecule type" value="Transcribed_RNA"/>
</dbReference>
<protein>
    <submittedName>
        <fullName evidence="1">Uncharacterized protein</fullName>
    </submittedName>
</protein>
<reference evidence="1" key="1">
    <citation type="submission" date="2018-02" db="EMBL/GenBank/DDBJ databases">
        <title>Rhizophora mucronata_Transcriptome.</title>
        <authorList>
            <person name="Meera S.P."/>
            <person name="Sreeshan A."/>
            <person name="Augustine A."/>
        </authorList>
    </citation>
    <scope>NUCLEOTIDE SEQUENCE</scope>
    <source>
        <tissue evidence="1">Leaf</tissue>
    </source>
</reference>
<sequence length="85" mass="9608">MLQQSLDSVATVNFCSISKFNRCLLVHHSGQTCGALCMQMVYSSFSFNLLKYFIMRVTLIIVIFRECGTYCELLAPSHGFVLFIA</sequence>